<keyword evidence="3" id="KW-1185">Reference proteome</keyword>
<comment type="caution">
    <text evidence="2">The sequence shown here is derived from an EMBL/GenBank/DDBJ whole genome shotgun (WGS) entry which is preliminary data.</text>
</comment>
<sequence length="200" mass="22891">MEKLEQEVFKYKKMAEREVDIFHRIVSELIVEHEKETAKLWGDILSLHDTTNKLQAQLYDVQNQNCEYENRNPPNSLPEGEIDAIVTVIELDIISITIIIISTIITAVSTAGHPEDWLLDYSTAVGIAKGNKRWAMRYSPLMLLGSARTWLNNLPAGSINGWLDFEDAFVSNFIGTYRRPGQPQQLEMCKQARTRRIART</sequence>
<feature type="domain" description="Retrotransposon gag" evidence="1">
    <location>
        <begin position="140"/>
        <end position="197"/>
    </location>
</feature>
<dbReference type="AlphaFoldDB" id="A0AAD8SI24"/>
<dbReference type="Proteomes" id="UP001231189">
    <property type="component" value="Unassembled WGS sequence"/>
</dbReference>
<evidence type="ECO:0000313" key="3">
    <source>
        <dbReference type="Proteomes" id="UP001231189"/>
    </source>
</evidence>
<reference evidence="2" key="1">
    <citation type="submission" date="2023-07" db="EMBL/GenBank/DDBJ databases">
        <title>A chromosome-level genome assembly of Lolium multiflorum.</title>
        <authorList>
            <person name="Chen Y."/>
            <person name="Copetti D."/>
            <person name="Kolliker R."/>
            <person name="Studer B."/>
        </authorList>
    </citation>
    <scope>NUCLEOTIDE SEQUENCE</scope>
    <source>
        <strain evidence="2">02402/16</strain>
        <tissue evidence="2">Leaf</tissue>
    </source>
</reference>
<name>A0AAD8SI24_LOLMU</name>
<dbReference type="InterPro" id="IPR005162">
    <property type="entry name" value="Retrotrans_gag_dom"/>
</dbReference>
<evidence type="ECO:0000259" key="1">
    <source>
        <dbReference type="Pfam" id="PF03732"/>
    </source>
</evidence>
<organism evidence="2 3">
    <name type="scientific">Lolium multiflorum</name>
    <name type="common">Italian ryegrass</name>
    <name type="synonym">Lolium perenne subsp. multiflorum</name>
    <dbReference type="NCBI Taxonomy" id="4521"/>
    <lineage>
        <taxon>Eukaryota</taxon>
        <taxon>Viridiplantae</taxon>
        <taxon>Streptophyta</taxon>
        <taxon>Embryophyta</taxon>
        <taxon>Tracheophyta</taxon>
        <taxon>Spermatophyta</taxon>
        <taxon>Magnoliopsida</taxon>
        <taxon>Liliopsida</taxon>
        <taxon>Poales</taxon>
        <taxon>Poaceae</taxon>
        <taxon>BOP clade</taxon>
        <taxon>Pooideae</taxon>
        <taxon>Poodae</taxon>
        <taxon>Poeae</taxon>
        <taxon>Poeae Chloroplast Group 2 (Poeae type)</taxon>
        <taxon>Loliodinae</taxon>
        <taxon>Loliinae</taxon>
        <taxon>Lolium</taxon>
    </lineage>
</organism>
<dbReference type="EMBL" id="JAUUTY010000004">
    <property type="protein sequence ID" value="KAK1652169.1"/>
    <property type="molecule type" value="Genomic_DNA"/>
</dbReference>
<proteinExistence type="predicted"/>
<protein>
    <recommendedName>
        <fullName evidence="1">Retrotransposon gag domain-containing protein</fullName>
    </recommendedName>
</protein>
<gene>
    <name evidence="2" type="ORF">QYE76_069974</name>
</gene>
<evidence type="ECO:0000313" key="2">
    <source>
        <dbReference type="EMBL" id="KAK1652169.1"/>
    </source>
</evidence>
<accession>A0AAD8SI24</accession>
<dbReference type="Pfam" id="PF03732">
    <property type="entry name" value="Retrotrans_gag"/>
    <property type="match status" value="1"/>
</dbReference>